<dbReference type="InterPro" id="IPR036291">
    <property type="entry name" value="NAD(P)-bd_dom_sf"/>
</dbReference>
<dbReference type="SUPFAM" id="SSF51735">
    <property type="entry name" value="NAD(P)-binding Rossmann-fold domains"/>
    <property type="match status" value="1"/>
</dbReference>
<dbReference type="InterPro" id="IPR002328">
    <property type="entry name" value="ADH_Zn_CS"/>
</dbReference>
<evidence type="ECO:0000256" key="4">
    <source>
        <dbReference type="ARBA" id="ARBA00023002"/>
    </source>
</evidence>
<keyword evidence="4" id="KW-0560">Oxidoreductase</keyword>
<comment type="cofactor">
    <cofactor evidence="6">
        <name>Zn(2+)</name>
        <dbReference type="ChEBI" id="CHEBI:29105"/>
    </cofactor>
</comment>
<dbReference type="GO" id="GO:0005829">
    <property type="term" value="C:cytosol"/>
    <property type="evidence" value="ECO:0007669"/>
    <property type="project" value="TreeGrafter"/>
</dbReference>
<comment type="similarity">
    <text evidence="1 6">Belongs to the zinc-containing alcohol dehydrogenase family.</text>
</comment>
<keyword evidence="3 6" id="KW-0862">Zinc</keyword>
<dbReference type="EMBL" id="VYUY01000019">
    <property type="protein sequence ID" value="KAA9130692.1"/>
    <property type="molecule type" value="Genomic_DNA"/>
</dbReference>
<dbReference type="InterPro" id="IPR011032">
    <property type="entry name" value="GroES-like_sf"/>
</dbReference>
<dbReference type="GO" id="GO:0046294">
    <property type="term" value="P:formaldehyde catabolic process"/>
    <property type="evidence" value="ECO:0007669"/>
    <property type="project" value="TreeGrafter"/>
</dbReference>
<dbReference type="SMART" id="SM00829">
    <property type="entry name" value="PKS_ER"/>
    <property type="match status" value="1"/>
</dbReference>
<dbReference type="InterPro" id="IPR013154">
    <property type="entry name" value="ADH-like_N"/>
</dbReference>
<dbReference type="GO" id="GO:0051903">
    <property type="term" value="F:S-(hydroxymethyl)glutathione dehydrogenase [NAD(P)+] activity"/>
    <property type="evidence" value="ECO:0007669"/>
    <property type="project" value="TreeGrafter"/>
</dbReference>
<dbReference type="SUPFAM" id="SSF50129">
    <property type="entry name" value="GroES-like"/>
    <property type="match status" value="1"/>
</dbReference>
<dbReference type="Gene3D" id="3.90.180.10">
    <property type="entry name" value="Medium-chain alcohol dehydrogenases, catalytic domain"/>
    <property type="match status" value="1"/>
</dbReference>
<dbReference type="PANTHER" id="PTHR43880:SF12">
    <property type="entry name" value="ALCOHOL DEHYDROGENASE CLASS-3"/>
    <property type="match status" value="1"/>
</dbReference>
<dbReference type="CDD" id="cd08278">
    <property type="entry name" value="benzyl_alcohol_DH"/>
    <property type="match status" value="1"/>
</dbReference>
<evidence type="ECO:0000256" key="5">
    <source>
        <dbReference type="ARBA" id="ARBA00023027"/>
    </source>
</evidence>
<dbReference type="Gene3D" id="3.40.50.720">
    <property type="entry name" value="NAD(P)-binding Rossmann-like Domain"/>
    <property type="match status" value="1"/>
</dbReference>
<evidence type="ECO:0000256" key="2">
    <source>
        <dbReference type="ARBA" id="ARBA00022723"/>
    </source>
</evidence>
<dbReference type="AlphaFoldDB" id="A0A5N0T728"/>
<evidence type="ECO:0000256" key="3">
    <source>
        <dbReference type="ARBA" id="ARBA00022833"/>
    </source>
</evidence>
<accession>A0A5N0T728</accession>
<evidence type="ECO:0000313" key="9">
    <source>
        <dbReference type="Proteomes" id="UP000326838"/>
    </source>
</evidence>
<feature type="domain" description="Enoyl reductase (ER)" evidence="7">
    <location>
        <begin position="12"/>
        <end position="365"/>
    </location>
</feature>
<dbReference type="PANTHER" id="PTHR43880">
    <property type="entry name" value="ALCOHOL DEHYDROGENASE"/>
    <property type="match status" value="1"/>
</dbReference>
<reference evidence="9" key="1">
    <citation type="submission" date="2019-09" db="EMBL/GenBank/DDBJ databases">
        <title>Mumia zhuanghuii sp. nov. isolated from the intestinal contents of plateau pika (Ochotona curzoniae) in the Qinghai-Tibet plateau of China.</title>
        <authorList>
            <person name="Tian Z."/>
        </authorList>
    </citation>
    <scope>NUCLEOTIDE SEQUENCE [LARGE SCALE GENOMIC DNA]</scope>
    <source>
        <strain evidence="9">L-033</strain>
    </source>
</reference>
<name>A0A5N0T728_9MICO</name>
<comment type="caution">
    <text evidence="8">The sequence shown here is derived from an EMBL/GenBank/DDBJ whole genome shotgun (WGS) entry which is preliminary data.</text>
</comment>
<protein>
    <submittedName>
        <fullName evidence="8">NAD(P)-dependent alcohol dehydrogenase</fullName>
    </submittedName>
</protein>
<dbReference type="PROSITE" id="PS00059">
    <property type="entry name" value="ADH_ZINC"/>
    <property type="match status" value="1"/>
</dbReference>
<keyword evidence="5" id="KW-0520">NAD</keyword>
<dbReference type="Pfam" id="PF00107">
    <property type="entry name" value="ADH_zinc_N"/>
    <property type="match status" value="1"/>
</dbReference>
<dbReference type="Proteomes" id="UP000326838">
    <property type="component" value="Unassembled WGS sequence"/>
</dbReference>
<evidence type="ECO:0000256" key="1">
    <source>
        <dbReference type="ARBA" id="ARBA00008072"/>
    </source>
</evidence>
<keyword evidence="9" id="KW-1185">Reference proteome</keyword>
<evidence type="ECO:0000256" key="6">
    <source>
        <dbReference type="RuleBase" id="RU361277"/>
    </source>
</evidence>
<evidence type="ECO:0000259" key="7">
    <source>
        <dbReference type="SMART" id="SM00829"/>
    </source>
</evidence>
<evidence type="ECO:0000313" key="8">
    <source>
        <dbReference type="EMBL" id="KAA9130692.1"/>
    </source>
</evidence>
<sequence length="369" mass="38315">MTVKAAVVDAVGETLEIRDLELDDPRADEVQVRMVATGVCHTDAVVQAGWIPTTFPVVLGHEGAGVVEKVGPGVTDVRAGDHVVLSFDSCGQCRSCLSGHPAYCLESYRHNFAGGRADGSTCFTDAAGHPVNSHFFGQSSFAERTNVAVRSVVKVPEDMPLELLAPLGCGVQTGAGAVLNVLRPRAGGSFVVFGTGAVGFSALLAAVSQRVGTIIAVDVVPARLEFARELGATHTVNGAEEDALARILEITGGGVETALDTTGNARVFAQMIDALAVGGHAGALGAAAAGAEGVVALPTALSRGIRITWIVEGDAVPQLFIPELIAMYRAGDFPYDRLIKTYDFADIRTAFSDSEKGETLKPVVLFGEG</sequence>
<proteinExistence type="inferred from homology"/>
<keyword evidence="2 6" id="KW-0479">Metal-binding</keyword>
<dbReference type="InterPro" id="IPR013149">
    <property type="entry name" value="ADH-like_C"/>
</dbReference>
<dbReference type="Pfam" id="PF08240">
    <property type="entry name" value="ADH_N"/>
    <property type="match status" value="1"/>
</dbReference>
<dbReference type="GO" id="GO:0008270">
    <property type="term" value="F:zinc ion binding"/>
    <property type="evidence" value="ECO:0007669"/>
    <property type="project" value="InterPro"/>
</dbReference>
<dbReference type="RefSeq" id="WP_150894996.1">
    <property type="nucleotide sequence ID" value="NZ_VYUY01000019.1"/>
</dbReference>
<organism evidence="8 9">
    <name type="scientific">Microbacterium caowuchunii</name>
    <dbReference type="NCBI Taxonomy" id="2614638"/>
    <lineage>
        <taxon>Bacteria</taxon>
        <taxon>Bacillati</taxon>
        <taxon>Actinomycetota</taxon>
        <taxon>Actinomycetes</taxon>
        <taxon>Micrococcales</taxon>
        <taxon>Microbacteriaceae</taxon>
        <taxon>Microbacterium</taxon>
    </lineage>
</organism>
<gene>
    <name evidence="8" type="ORF">F6B40_13780</name>
</gene>
<dbReference type="InterPro" id="IPR020843">
    <property type="entry name" value="ER"/>
</dbReference>